<accession>A0ACC7MC02</accession>
<evidence type="ECO:0000313" key="1">
    <source>
        <dbReference type="EMBL" id="MFJ1469628.1"/>
    </source>
</evidence>
<sequence length="169" mass="17926">MLIQILTHTPLYVWAILAFLVYRGMAAMRDRDMEVRKLVMIPAVMLVLSLQDISAKFGLGGWALAAWAVAAAGVALAAGLAGSERIAASAVPGHVRVRGSRLPLVMMMAVFFTKYAASVAVSVAPQLRQETLFACIVCGLFGVFNGWFIGRLVGDMASVRMLPASAAAA</sequence>
<protein>
    <submittedName>
        <fullName evidence="1">DUF6622 family protein</fullName>
    </submittedName>
</protein>
<reference evidence="1" key="1">
    <citation type="submission" date="2024-11" db="EMBL/GenBank/DDBJ databases">
        <title>Description of Massilia orientalis sp. nov., isolated from rhizosphere soil of Ageratina adenophora.</title>
        <authorList>
            <person name="Wang Y."/>
        </authorList>
    </citation>
    <scope>NUCLEOTIDE SEQUENCE</scope>
    <source>
        <strain evidence="1">YIM B02787</strain>
    </source>
</reference>
<gene>
    <name evidence="1" type="ORF">QPK29_018095</name>
</gene>
<proteinExistence type="predicted"/>
<dbReference type="Proteomes" id="UP001168096">
    <property type="component" value="Unassembled WGS sequence"/>
</dbReference>
<evidence type="ECO:0000313" key="2">
    <source>
        <dbReference type="Proteomes" id="UP001168096"/>
    </source>
</evidence>
<name>A0ACC7MC02_9BURK</name>
<organism evidence="1 2">
    <name type="scientific">Massilia orientalis</name>
    <dbReference type="NCBI Taxonomy" id="3050128"/>
    <lineage>
        <taxon>Bacteria</taxon>
        <taxon>Pseudomonadati</taxon>
        <taxon>Pseudomonadota</taxon>
        <taxon>Betaproteobacteria</taxon>
        <taxon>Burkholderiales</taxon>
        <taxon>Oxalobacteraceae</taxon>
        <taxon>Telluria group</taxon>
        <taxon>Massilia</taxon>
    </lineage>
</organism>
<dbReference type="EMBL" id="JASNRB020000010">
    <property type="protein sequence ID" value="MFJ1469628.1"/>
    <property type="molecule type" value="Genomic_DNA"/>
</dbReference>
<comment type="caution">
    <text evidence="1">The sequence shown here is derived from an EMBL/GenBank/DDBJ whole genome shotgun (WGS) entry which is preliminary data.</text>
</comment>
<keyword evidence="2" id="KW-1185">Reference proteome</keyword>